<feature type="transmembrane region" description="Helical" evidence="1">
    <location>
        <begin position="190"/>
        <end position="215"/>
    </location>
</feature>
<keyword evidence="1" id="KW-0408">Iron</keyword>
<dbReference type="EC" id="1.13.11.63" evidence="1"/>
<comment type="subcellular location">
    <subcellularLocation>
        <location evidence="1">Cell membrane</location>
        <topology evidence="1">Multi-pass membrane protein</topology>
    </subcellularLocation>
</comment>
<keyword evidence="2" id="KW-0503">Monooxygenase</keyword>
<gene>
    <name evidence="2" type="ORF">SAMN04488130_11339</name>
</gene>
<dbReference type="AlphaFoldDB" id="A0A1H6A2J8"/>
<dbReference type="GO" id="GO:0003834">
    <property type="term" value="F:beta-carotene 15,15'-dioxygenase activity"/>
    <property type="evidence" value="ECO:0007669"/>
    <property type="project" value="UniProtKB-EC"/>
</dbReference>
<evidence type="ECO:0000313" key="2">
    <source>
        <dbReference type="EMBL" id="SEG42958.1"/>
    </source>
</evidence>
<feature type="transmembrane region" description="Helical" evidence="1">
    <location>
        <begin position="267"/>
        <end position="287"/>
    </location>
</feature>
<dbReference type="NCBIfam" id="TIGR03753">
    <property type="entry name" value="blh_monoox"/>
    <property type="match status" value="1"/>
</dbReference>
<comment type="cofactor">
    <cofactor evidence="1">
        <name>Fe(2+)</name>
        <dbReference type="ChEBI" id="CHEBI:29033"/>
    </cofactor>
</comment>
<keyword evidence="1" id="KW-0472">Membrane</keyword>
<keyword evidence="3" id="KW-1185">Reference proteome</keyword>
<evidence type="ECO:0000313" key="3">
    <source>
        <dbReference type="Proteomes" id="UP000236737"/>
    </source>
</evidence>
<dbReference type="Pfam" id="PF15461">
    <property type="entry name" value="BCD"/>
    <property type="match status" value="1"/>
</dbReference>
<dbReference type="GO" id="GO:0005886">
    <property type="term" value="C:plasma membrane"/>
    <property type="evidence" value="ECO:0007669"/>
    <property type="project" value="UniProtKB-SubCell"/>
</dbReference>
<comment type="similarity">
    <text evidence="1">Belongs to the Brp/Blh beta-carotene diooxygenase family.</text>
</comment>
<keyword evidence="1" id="KW-0560">Oxidoreductase</keyword>
<keyword evidence="1" id="KW-0223">Dioxygenase</keyword>
<dbReference type="GO" id="GO:0016121">
    <property type="term" value="P:carotene catabolic process"/>
    <property type="evidence" value="ECO:0007669"/>
    <property type="project" value="UniProtKB-UniRule"/>
</dbReference>
<feature type="transmembrane region" description="Helical" evidence="1">
    <location>
        <begin position="155"/>
        <end position="178"/>
    </location>
</feature>
<protein>
    <recommendedName>
        <fullName evidence="1">Probable beta-carotene 15,15'-dioxygenase</fullName>
        <ecNumber evidence="1">1.13.11.63</ecNumber>
    </recommendedName>
</protein>
<comment type="function">
    <text evidence="1">Catalyzes the cleavage of beta-carotene at its central double bond (15,15') to yield two molecules of all-trans-retinal.</text>
</comment>
<dbReference type="OrthoDB" id="945227at2"/>
<feature type="transmembrane region" description="Helical" evidence="1">
    <location>
        <begin position="114"/>
        <end position="134"/>
    </location>
</feature>
<feature type="transmembrane region" description="Helical" evidence="1">
    <location>
        <begin position="236"/>
        <end position="261"/>
    </location>
</feature>
<proteinExistence type="inferred from homology"/>
<keyword evidence="1" id="KW-1133">Transmembrane helix</keyword>
<organism evidence="2 3">
    <name type="scientific">Flavobacterium urumqiense</name>
    <dbReference type="NCBI Taxonomy" id="935224"/>
    <lineage>
        <taxon>Bacteria</taxon>
        <taxon>Pseudomonadati</taxon>
        <taxon>Bacteroidota</taxon>
        <taxon>Flavobacteriia</taxon>
        <taxon>Flavobacteriales</taxon>
        <taxon>Flavobacteriaceae</taxon>
        <taxon>Flavobacterium</taxon>
    </lineage>
</organism>
<feature type="transmembrane region" description="Helical" evidence="1">
    <location>
        <begin position="5"/>
        <end position="22"/>
    </location>
</feature>
<comment type="catalytic activity">
    <reaction evidence="1">
        <text>all-trans-beta-carotene + O2 = 2 all-trans-retinal</text>
        <dbReference type="Rhea" id="RHEA:32887"/>
        <dbReference type="ChEBI" id="CHEBI:15379"/>
        <dbReference type="ChEBI" id="CHEBI:17579"/>
        <dbReference type="ChEBI" id="CHEBI:17898"/>
        <dbReference type="EC" id="1.13.11.63"/>
    </reaction>
</comment>
<feature type="transmembrane region" description="Helical" evidence="1">
    <location>
        <begin position="68"/>
        <end position="94"/>
    </location>
</feature>
<dbReference type="GO" id="GO:0005506">
    <property type="term" value="F:iron ion binding"/>
    <property type="evidence" value="ECO:0007669"/>
    <property type="project" value="UniProtKB-UniRule"/>
</dbReference>
<dbReference type="GO" id="GO:0010436">
    <property type="term" value="F:carotenoid dioxygenase activity"/>
    <property type="evidence" value="ECO:0007669"/>
    <property type="project" value="UniProtKB-UniRule"/>
</dbReference>
<sequence>MSKYLNIAIVVSFFGLWIDSFFSHQVQIIIGFLLIFSFGILHGANDLLLIENISTRKQVIPYFKIIAYYLLVVLVGALLFYLIPWLALLLFLIVSAYHFGEQQWQNLKQLVSKWFTILFQFFYGATILFLLFAFHVNEVQNIVFQIIKISIDIHYIATVLKIISVILTILGTYLYWKFEIARKQLLTETFYLLLFIIIFKSSSLIWGFALYFVLWHSIPSIIDQIKFLHGNYSFPLFVTYCRSAVLYWGISILGISVLYYVFKQEQLFNALFFSFLAAITFPHALVITKMFSGKKQD</sequence>
<keyword evidence="1" id="KW-1003">Cell membrane</keyword>
<keyword evidence="1" id="KW-0812">Transmembrane</keyword>
<dbReference type="Proteomes" id="UP000236737">
    <property type="component" value="Unassembled WGS sequence"/>
</dbReference>
<evidence type="ECO:0000256" key="1">
    <source>
        <dbReference type="HAMAP-Rule" id="MF_02093"/>
    </source>
</evidence>
<dbReference type="HAMAP" id="MF_02093">
    <property type="entry name" value="Beta_carotene_diox"/>
    <property type="match status" value="1"/>
</dbReference>
<dbReference type="InterPro" id="IPR022270">
    <property type="entry name" value="Blh_diox"/>
</dbReference>
<dbReference type="GO" id="GO:0004497">
    <property type="term" value="F:monooxygenase activity"/>
    <property type="evidence" value="ECO:0007669"/>
    <property type="project" value="UniProtKB-KW"/>
</dbReference>
<reference evidence="3" key="1">
    <citation type="submission" date="2016-10" db="EMBL/GenBank/DDBJ databases">
        <authorList>
            <person name="Varghese N."/>
            <person name="Submissions S."/>
        </authorList>
    </citation>
    <scope>NUCLEOTIDE SEQUENCE [LARGE SCALE GENOMIC DNA]</scope>
    <source>
        <strain evidence="3">CGMCC 1.9230</strain>
    </source>
</reference>
<comment type="caution">
    <text evidence="1">Lacks conserved residue(s) required for the propagation of feature annotation.</text>
</comment>
<feature type="transmembrane region" description="Helical" evidence="1">
    <location>
        <begin position="28"/>
        <end position="48"/>
    </location>
</feature>
<accession>A0A1H6A2J8</accession>
<keyword evidence="1" id="KW-0479">Metal-binding</keyword>
<dbReference type="EMBL" id="FNVP01000013">
    <property type="protein sequence ID" value="SEG42958.1"/>
    <property type="molecule type" value="Genomic_DNA"/>
</dbReference>
<name>A0A1H6A2J8_9FLAO</name>